<evidence type="ECO:0000256" key="1">
    <source>
        <dbReference type="SAM" id="Coils"/>
    </source>
</evidence>
<dbReference type="InterPro" id="IPR010994">
    <property type="entry name" value="RuvA_2-like"/>
</dbReference>
<dbReference type="InterPro" id="IPR051675">
    <property type="entry name" value="Endo/Exo/Phosphatase_dom_1"/>
</dbReference>
<gene>
    <name evidence="4" type="ORF">US31_C0013G0009</name>
</gene>
<dbReference type="Pfam" id="PF12836">
    <property type="entry name" value="HHH_3"/>
    <property type="match status" value="1"/>
</dbReference>
<organism evidence="4 5">
    <name type="scientific">Berkelbacteria bacterium GW2011_GWA1_36_9</name>
    <dbReference type="NCBI Taxonomy" id="1618331"/>
    <lineage>
        <taxon>Bacteria</taxon>
        <taxon>Candidatus Berkelbacteria</taxon>
    </lineage>
</organism>
<keyword evidence="1" id="KW-0175">Coiled coil</keyword>
<dbReference type="SUPFAM" id="SSF47781">
    <property type="entry name" value="RuvA domain 2-like"/>
    <property type="match status" value="1"/>
</dbReference>
<dbReference type="InterPro" id="IPR003583">
    <property type="entry name" value="Hlx-hairpin-Hlx_DNA-bd_motif"/>
</dbReference>
<keyword evidence="2" id="KW-0812">Transmembrane</keyword>
<keyword evidence="2" id="KW-1133">Transmembrane helix</keyword>
<dbReference type="NCBIfam" id="TIGR00426">
    <property type="entry name" value="competence protein ComEA helix-hairpin-helix repeat region"/>
    <property type="match status" value="1"/>
</dbReference>
<feature type="coiled-coil region" evidence="1">
    <location>
        <begin position="38"/>
        <end position="65"/>
    </location>
</feature>
<evidence type="ECO:0000313" key="4">
    <source>
        <dbReference type="EMBL" id="KKQ17926.1"/>
    </source>
</evidence>
<feature type="domain" description="Helix-hairpin-helix DNA-binding motif class 1" evidence="3">
    <location>
        <begin position="118"/>
        <end position="137"/>
    </location>
</feature>
<evidence type="ECO:0000259" key="3">
    <source>
        <dbReference type="SMART" id="SM00278"/>
    </source>
</evidence>
<feature type="transmembrane region" description="Helical" evidence="2">
    <location>
        <begin position="12"/>
        <end position="29"/>
    </location>
</feature>
<dbReference type="PANTHER" id="PTHR21180:SF32">
    <property type="entry name" value="ENDONUCLEASE_EXONUCLEASE_PHOSPHATASE FAMILY DOMAIN-CONTAINING PROTEIN 1"/>
    <property type="match status" value="1"/>
</dbReference>
<reference evidence="4 5" key="1">
    <citation type="journal article" date="2015" name="Nature">
        <title>rRNA introns, odd ribosomes, and small enigmatic genomes across a large radiation of phyla.</title>
        <authorList>
            <person name="Brown C.T."/>
            <person name="Hug L.A."/>
            <person name="Thomas B.C."/>
            <person name="Sharon I."/>
            <person name="Castelle C.J."/>
            <person name="Singh A."/>
            <person name="Wilkins M.J."/>
            <person name="Williams K.H."/>
            <person name="Banfield J.F."/>
        </authorList>
    </citation>
    <scope>NUCLEOTIDE SEQUENCE [LARGE SCALE GENOMIC DNA]</scope>
</reference>
<dbReference type="GO" id="GO:0015627">
    <property type="term" value="C:type II protein secretion system complex"/>
    <property type="evidence" value="ECO:0007669"/>
    <property type="project" value="TreeGrafter"/>
</dbReference>
<sequence>MNDQFLYKYKWLIGVVLVVIIATGVWVVWQDKVRGTKKIQENQEITELKNQNELLRSELSQQSQVAGISTNDEADESDKINLNSATAEELDTLPNIGPARAADIISYRAENGGFQTIEEIKNIKGIGDKSFEDLKDLITVGQ</sequence>
<dbReference type="GO" id="GO:0006281">
    <property type="term" value="P:DNA repair"/>
    <property type="evidence" value="ECO:0007669"/>
    <property type="project" value="InterPro"/>
</dbReference>
<dbReference type="Gene3D" id="1.10.150.280">
    <property type="entry name" value="AF1531-like domain"/>
    <property type="match status" value="1"/>
</dbReference>
<evidence type="ECO:0000313" key="5">
    <source>
        <dbReference type="Proteomes" id="UP000034508"/>
    </source>
</evidence>
<dbReference type="SMART" id="SM00278">
    <property type="entry name" value="HhH1"/>
    <property type="match status" value="2"/>
</dbReference>
<name>A0A0G0IPH2_9BACT</name>
<dbReference type="AlphaFoldDB" id="A0A0G0IPH2"/>
<dbReference type="GO" id="GO:0015628">
    <property type="term" value="P:protein secretion by the type II secretion system"/>
    <property type="evidence" value="ECO:0007669"/>
    <property type="project" value="TreeGrafter"/>
</dbReference>
<protein>
    <submittedName>
        <fullName evidence="4">ComEA protein</fullName>
    </submittedName>
</protein>
<dbReference type="GO" id="GO:0003677">
    <property type="term" value="F:DNA binding"/>
    <property type="evidence" value="ECO:0007669"/>
    <property type="project" value="InterPro"/>
</dbReference>
<dbReference type="PANTHER" id="PTHR21180">
    <property type="entry name" value="ENDONUCLEASE/EXONUCLEASE/PHOSPHATASE FAMILY DOMAIN-CONTAINING PROTEIN 1"/>
    <property type="match status" value="1"/>
</dbReference>
<dbReference type="InterPro" id="IPR004509">
    <property type="entry name" value="Competence_ComEA_HhH"/>
</dbReference>
<evidence type="ECO:0000256" key="2">
    <source>
        <dbReference type="SAM" id="Phobius"/>
    </source>
</evidence>
<proteinExistence type="predicted"/>
<accession>A0A0G0IPH2</accession>
<comment type="caution">
    <text evidence="4">The sequence shown here is derived from an EMBL/GenBank/DDBJ whole genome shotgun (WGS) entry which is preliminary data.</text>
</comment>
<dbReference type="EMBL" id="LBSM01000013">
    <property type="protein sequence ID" value="KKQ17926.1"/>
    <property type="molecule type" value="Genomic_DNA"/>
</dbReference>
<dbReference type="Proteomes" id="UP000034508">
    <property type="component" value="Unassembled WGS sequence"/>
</dbReference>
<feature type="domain" description="Helix-hairpin-helix DNA-binding motif class 1" evidence="3">
    <location>
        <begin position="88"/>
        <end position="107"/>
    </location>
</feature>
<keyword evidence="2" id="KW-0472">Membrane</keyword>